<keyword evidence="2" id="KW-0966">Cell projection</keyword>
<organism evidence="2">
    <name type="scientific">hydrothermal vent metagenome</name>
    <dbReference type="NCBI Taxonomy" id="652676"/>
    <lineage>
        <taxon>unclassified sequences</taxon>
        <taxon>metagenomes</taxon>
        <taxon>ecological metagenomes</taxon>
    </lineage>
</organism>
<keyword evidence="2" id="KW-0969">Cilium</keyword>
<gene>
    <name evidence="2" type="ORF">MNBD_ALPHA09-713</name>
</gene>
<proteinExistence type="predicted"/>
<dbReference type="GO" id="GO:0005198">
    <property type="term" value="F:structural molecule activity"/>
    <property type="evidence" value="ECO:0007669"/>
    <property type="project" value="InterPro"/>
</dbReference>
<dbReference type="CDD" id="cd00146">
    <property type="entry name" value="PKD"/>
    <property type="match status" value="1"/>
</dbReference>
<dbReference type="EMBL" id="UOEM01000031">
    <property type="protein sequence ID" value="VAW11464.1"/>
    <property type="molecule type" value="Genomic_DNA"/>
</dbReference>
<dbReference type="PANTHER" id="PTHR42792">
    <property type="entry name" value="FLAGELLIN"/>
    <property type="match status" value="1"/>
</dbReference>
<dbReference type="PANTHER" id="PTHR42792:SF1">
    <property type="entry name" value="FLAGELLAR HOOK-ASSOCIATED PROTEIN 3"/>
    <property type="match status" value="1"/>
</dbReference>
<dbReference type="GO" id="GO:0009288">
    <property type="term" value="C:bacterial-type flagellum"/>
    <property type="evidence" value="ECO:0007669"/>
    <property type="project" value="InterPro"/>
</dbReference>
<dbReference type="Gene3D" id="1.20.1330.10">
    <property type="entry name" value="f41 fragment of flagellin, N-terminal domain"/>
    <property type="match status" value="1"/>
</dbReference>
<feature type="domain" description="Flagellin N-terminal" evidence="1">
    <location>
        <begin position="15"/>
        <end position="138"/>
    </location>
</feature>
<dbReference type="InterPro" id="IPR001492">
    <property type="entry name" value="Flagellin"/>
</dbReference>
<dbReference type="SUPFAM" id="SSF64518">
    <property type="entry name" value="Phase 1 flagellin"/>
    <property type="match status" value="1"/>
</dbReference>
<name>A0A3B0TS50_9ZZZZ</name>
<reference evidence="2" key="1">
    <citation type="submission" date="2018-06" db="EMBL/GenBank/DDBJ databases">
        <authorList>
            <person name="Zhirakovskaya E."/>
        </authorList>
    </citation>
    <scope>NUCLEOTIDE SEQUENCE</scope>
</reference>
<keyword evidence="2" id="KW-0282">Flagellum</keyword>
<dbReference type="Pfam" id="PF00669">
    <property type="entry name" value="Flagellin_N"/>
    <property type="match status" value="1"/>
</dbReference>
<dbReference type="InterPro" id="IPR001029">
    <property type="entry name" value="Flagellin_N"/>
</dbReference>
<accession>A0A3B0TS50</accession>
<dbReference type="AlphaFoldDB" id="A0A3B0TS50"/>
<sequence length="501" mass="52635">MVSVFGVGRPSALPTSVSSLSRELGNLQIQLGTGRKSQSYSGLGSSRTLALDLRSQIAKIDGYQRTIQTVSLRLEVAQQSLTRMDAILAETRSSLSLTAYEVGGNGQTLAQYGAQEKAQEIVSLLNSKVNESYMFAGRDSDKVPVVGIDKILDGDGARDGLRTFLTERLAADTGSDGFGRLTIPAASAGALTFSEDGAGHPFGLKLNAVTSDLTGTAISGPSGSPTEISVTFSATQPVAGEAITFTFDLPDGTTETLKLTATTTVPPDEGQFLIGANETETGDNFRAVLAARITTLVATAGAAASAAQAGLEFFEFDAANPPQRVNGPPFESATSLVDATASDTVFWYKGEIETANPRNAVTARIDDGYTLKYGLRANEEALRDGLKFTALLAVLKFDASVETDAQKYAEVKERLTPGFLTSGGQASVREIATEVALKQQVLGAAGARHLTAISLTQSTLDETEGVDLNEVGAKLLALQTHLQASYEATSLLSRLSLVNFL</sequence>
<protein>
    <submittedName>
        <fullName evidence="2">Flagellar hook-associated protein FlgL</fullName>
    </submittedName>
</protein>
<evidence type="ECO:0000313" key="2">
    <source>
        <dbReference type="EMBL" id="VAW11464.1"/>
    </source>
</evidence>
<evidence type="ECO:0000259" key="1">
    <source>
        <dbReference type="Pfam" id="PF00669"/>
    </source>
</evidence>